<dbReference type="InterPro" id="IPR006619">
    <property type="entry name" value="PGRP_domain_met/bac"/>
</dbReference>
<gene>
    <name evidence="12" type="ORF">QE152_g968</name>
</gene>
<comment type="similarity">
    <text evidence="1 7">Belongs to the N-acetylmuramoyl-L-alanine amidase 2 family.</text>
</comment>
<dbReference type="InterPro" id="IPR015510">
    <property type="entry name" value="PGRP"/>
</dbReference>
<dbReference type="PIRSF" id="PIRSF037945">
    <property type="entry name" value="PGRPs"/>
    <property type="match status" value="1"/>
</dbReference>
<dbReference type="GO" id="GO:0042834">
    <property type="term" value="F:peptidoglycan binding"/>
    <property type="evidence" value="ECO:0007669"/>
    <property type="project" value="InterPro"/>
</dbReference>
<dbReference type="PANTHER" id="PTHR11022:SF74">
    <property type="entry name" value="PEPTIDOGLYCAN-RECOGNITION PROTEIN SA"/>
    <property type="match status" value="1"/>
</dbReference>
<evidence type="ECO:0000256" key="3">
    <source>
        <dbReference type="ARBA" id="ARBA00022729"/>
    </source>
</evidence>
<name>A0AAW1NAE2_POPJA</name>
<feature type="disulfide bond" evidence="8">
    <location>
        <begin position="58"/>
        <end position="64"/>
    </location>
</feature>
<dbReference type="GO" id="GO:0008745">
    <property type="term" value="F:N-acetylmuramoyl-L-alanine amidase activity"/>
    <property type="evidence" value="ECO:0007669"/>
    <property type="project" value="InterPro"/>
</dbReference>
<dbReference type="SUPFAM" id="SSF55846">
    <property type="entry name" value="N-acetylmuramoyl-L-alanine amidase-like"/>
    <property type="match status" value="1"/>
</dbReference>
<evidence type="ECO:0000256" key="6">
    <source>
        <dbReference type="ARBA" id="ARBA00057187"/>
    </source>
</evidence>
<dbReference type="GO" id="GO:0008270">
    <property type="term" value="F:zinc ion binding"/>
    <property type="evidence" value="ECO:0007669"/>
    <property type="project" value="InterPro"/>
</dbReference>
<evidence type="ECO:0000256" key="2">
    <source>
        <dbReference type="ARBA" id="ARBA00022588"/>
    </source>
</evidence>
<reference evidence="12 13" key="1">
    <citation type="journal article" date="2024" name="BMC Genomics">
        <title>De novo assembly and annotation of Popillia japonica's genome with initial clues to its potential as an invasive pest.</title>
        <authorList>
            <person name="Cucini C."/>
            <person name="Boschi S."/>
            <person name="Funari R."/>
            <person name="Cardaioli E."/>
            <person name="Iannotti N."/>
            <person name="Marturano G."/>
            <person name="Paoli F."/>
            <person name="Bruttini M."/>
            <person name="Carapelli A."/>
            <person name="Frati F."/>
            <person name="Nardi F."/>
        </authorList>
    </citation>
    <scope>NUCLEOTIDE SEQUENCE [LARGE SCALE GENOMIC DNA]</scope>
    <source>
        <strain evidence="12">DMR45628</strain>
    </source>
</reference>
<dbReference type="GO" id="GO:0009253">
    <property type="term" value="P:peptidoglycan catabolic process"/>
    <property type="evidence" value="ECO:0007669"/>
    <property type="project" value="InterPro"/>
</dbReference>
<dbReference type="GO" id="GO:0045087">
    <property type="term" value="P:innate immune response"/>
    <property type="evidence" value="ECO:0007669"/>
    <property type="project" value="UniProtKB-KW"/>
</dbReference>
<organism evidence="12 13">
    <name type="scientific">Popillia japonica</name>
    <name type="common">Japanese beetle</name>
    <dbReference type="NCBI Taxonomy" id="7064"/>
    <lineage>
        <taxon>Eukaryota</taxon>
        <taxon>Metazoa</taxon>
        <taxon>Ecdysozoa</taxon>
        <taxon>Arthropoda</taxon>
        <taxon>Hexapoda</taxon>
        <taxon>Insecta</taxon>
        <taxon>Pterygota</taxon>
        <taxon>Neoptera</taxon>
        <taxon>Endopterygota</taxon>
        <taxon>Coleoptera</taxon>
        <taxon>Polyphaga</taxon>
        <taxon>Scarabaeiformia</taxon>
        <taxon>Scarabaeidae</taxon>
        <taxon>Rutelinae</taxon>
        <taxon>Popillia</taxon>
    </lineage>
</organism>
<keyword evidence="4 7" id="KW-0391">Immunity</keyword>
<evidence type="ECO:0000256" key="7">
    <source>
        <dbReference type="PIRNR" id="PIRNR037945"/>
    </source>
</evidence>
<dbReference type="SMART" id="SM00644">
    <property type="entry name" value="Ami_2"/>
    <property type="match status" value="1"/>
</dbReference>
<feature type="domain" description="Peptidoglycan recognition protein family" evidence="11">
    <location>
        <begin position="22"/>
        <end position="164"/>
    </location>
</feature>
<comment type="caution">
    <text evidence="12">The sequence shown here is derived from an EMBL/GenBank/DDBJ whole genome shotgun (WGS) entry which is preliminary data.</text>
</comment>
<dbReference type="EMBL" id="JASPKY010000005">
    <property type="protein sequence ID" value="KAK9754768.1"/>
    <property type="molecule type" value="Genomic_DNA"/>
</dbReference>
<evidence type="ECO:0000256" key="5">
    <source>
        <dbReference type="ARBA" id="ARBA00023157"/>
    </source>
</evidence>
<dbReference type="AlphaFoldDB" id="A0AAW1NAE2"/>
<dbReference type="FunFam" id="3.40.80.10:FF:000001">
    <property type="entry name" value="Peptidoglycan recognition protein 1"/>
    <property type="match status" value="1"/>
</dbReference>
<evidence type="ECO:0000256" key="4">
    <source>
        <dbReference type="ARBA" id="ARBA00022859"/>
    </source>
</evidence>
<evidence type="ECO:0000259" key="11">
    <source>
        <dbReference type="SMART" id="SM00701"/>
    </source>
</evidence>
<evidence type="ECO:0000259" key="10">
    <source>
        <dbReference type="SMART" id="SM00644"/>
    </source>
</evidence>
<keyword evidence="5 8" id="KW-1015">Disulfide bond</keyword>
<dbReference type="PANTHER" id="PTHR11022">
    <property type="entry name" value="PEPTIDOGLYCAN RECOGNITION PROTEIN"/>
    <property type="match status" value="1"/>
</dbReference>
<accession>A0AAW1NAE2</accession>
<dbReference type="Gene3D" id="3.40.80.10">
    <property type="entry name" value="Peptidoglycan recognition protein-like"/>
    <property type="match status" value="1"/>
</dbReference>
<keyword evidence="3 9" id="KW-0732">Signal</keyword>
<proteinExistence type="inferred from homology"/>
<feature type="chain" id="PRO_5044024928" description="Peptidoglycan-recognition protein" evidence="9">
    <location>
        <begin position="18"/>
        <end position="187"/>
    </location>
</feature>
<keyword evidence="13" id="KW-1185">Reference proteome</keyword>
<dbReference type="SMART" id="SM00701">
    <property type="entry name" value="PGRP"/>
    <property type="match status" value="1"/>
</dbReference>
<feature type="disulfide bond" evidence="8">
    <location>
        <begin position="21"/>
        <end position="144"/>
    </location>
</feature>
<evidence type="ECO:0000256" key="9">
    <source>
        <dbReference type="SAM" id="SignalP"/>
    </source>
</evidence>
<dbReference type="InterPro" id="IPR036505">
    <property type="entry name" value="Amidase/PGRP_sf"/>
</dbReference>
<dbReference type="CDD" id="cd06583">
    <property type="entry name" value="PGRP"/>
    <property type="match status" value="1"/>
</dbReference>
<evidence type="ECO:0000313" key="12">
    <source>
        <dbReference type="EMBL" id="KAK9754768.1"/>
    </source>
</evidence>
<evidence type="ECO:0000256" key="1">
    <source>
        <dbReference type="ARBA" id="ARBA00007553"/>
    </source>
</evidence>
<evidence type="ECO:0000256" key="8">
    <source>
        <dbReference type="PIRSR" id="PIRSR037945-1"/>
    </source>
</evidence>
<dbReference type="InterPro" id="IPR002502">
    <property type="entry name" value="Amidase_domain"/>
</dbReference>
<dbReference type="Pfam" id="PF01510">
    <property type="entry name" value="Amidase_2"/>
    <property type="match status" value="1"/>
</dbReference>
<feature type="signal peptide" evidence="9">
    <location>
        <begin position="1"/>
        <end position="17"/>
    </location>
</feature>
<comment type="function">
    <text evidence="6">Peptidoglycan-recognition protein probably involved in innate immunity by binding to peptidoglycans (PGN) of bacteria and activating the prophenoloxidase (proPO) cascade immune response. Binds to 1,3-beta-D-glucan and PGN.</text>
</comment>
<dbReference type="Proteomes" id="UP001458880">
    <property type="component" value="Unassembled WGS sequence"/>
</dbReference>
<sequence length="187" mass="20766">MKLILIAVLVCVELIHASSDCPKIVSRSRWGARSPKEAQAITVPVEYVIIHHSVTPTCLDEDACSKRLISIQNYHMDQKNFSDIGYNFMIGGDAKVYEGVGWNKQGTHTKGWNSKSIGIGFIGNFSTEAPEKKQLSVAKKLIRCGVDLGEIGENYKLLGARSLRPTDSPGDALYKEIQNWKNFVRTP</sequence>
<dbReference type="InterPro" id="IPR017331">
    <property type="entry name" value="Peptidoglycan_recognition"/>
</dbReference>
<evidence type="ECO:0000313" key="13">
    <source>
        <dbReference type="Proteomes" id="UP001458880"/>
    </source>
</evidence>
<protein>
    <recommendedName>
        <fullName evidence="7">Peptidoglycan-recognition protein</fullName>
    </recommendedName>
</protein>
<feature type="domain" description="N-acetylmuramoyl-L-alanine amidase" evidence="10">
    <location>
        <begin position="30"/>
        <end position="170"/>
    </location>
</feature>
<keyword evidence="2 7" id="KW-0399">Innate immunity</keyword>